<keyword evidence="2" id="KW-0121">Carboxypeptidase</keyword>
<dbReference type="AlphaFoldDB" id="A0A6G8ANS6"/>
<keyword evidence="8" id="KW-0133">Cell shape</keyword>
<evidence type="ECO:0000256" key="6">
    <source>
        <dbReference type="ARBA" id="ARBA00022692"/>
    </source>
</evidence>
<feature type="region of interest" description="Disordered" evidence="16">
    <location>
        <begin position="774"/>
        <end position="804"/>
    </location>
</feature>
<keyword evidence="5" id="KW-0808">Transferase</keyword>
<name>A0A6G8ANS6_9ENTE</name>
<proteinExistence type="predicted"/>
<dbReference type="InterPro" id="IPR050396">
    <property type="entry name" value="Glycosyltr_51/Transpeptidase"/>
</dbReference>
<evidence type="ECO:0000256" key="7">
    <source>
        <dbReference type="ARBA" id="ARBA00022801"/>
    </source>
</evidence>
<dbReference type="InterPro" id="IPR036950">
    <property type="entry name" value="PBP_transglycosylase"/>
</dbReference>
<feature type="transmembrane region" description="Helical" evidence="17">
    <location>
        <begin position="44"/>
        <end position="65"/>
    </location>
</feature>
<evidence type="ECO:0000256" key="16">
    <source>
        <dbReference type="SAM" id="MobiDB-lite"/>
    </source>
</evidence>
<dbReference type="GO" id="GO:0008955">
    <property type="term" value="F:peptidoglycan glycosyltransferase activity"/>
    <property type="evidence" value="ECO:0007669"/>
    <property type="project" value="UniProtKB-EC"/>
</dbReference>
<dbReference type="Proteomes" id="UP000500890">
    <property type="component" value="Chromosome"/>
</dbReference>
<dbReference type="SUPFAM" id="SSF56601">
    <property type="entry name" value="beta-lactamase/transpeptidase-like"/>
    <property type="match status" value="1"/>
</dbReference>
<evidence type="ECO:0000256" key="15">
    <source>
        <dbReference type="ARBA" id="ARBA00049902"/>
    </source>
</evidence>
<dbReference type="Pfam" id="PF00912">
    <property type="entry name" value="Transgly"/>
    <property type="match status" value="1"/>
</dbReference>
<sequence>MSLFKKKKATDKITKSQKELKLSKESAVSGFNIFLGVMKSLAKAAIITIFLLGTLGLGVGMGYFANLVSDTKVPDKKTLQNKINDVEQISTLTYSNGDKIANIKSDLSRTSVTSEQISPLVKKALISTEDENFNEHNGVVPKAIFRALISDVLGSGGSGGSTITQQLVKQQVLTSETSYKRKANEILLALKTEKYFDKDEIITAYLNVSPFGRDNTGQNIAGVEEAATGIFGVHADNLTIPQAAFIAGLPQSPIVYSPYLNTGELKNEENLALGLKRKDNVLFNMYKEDFITKEEYDDALAYDLSADFKDQESASNDTNGFLYQYVQQEAVNLLMPTFYEKDGLTKDDIKKNDDLAQKYNDVALRELRRSGVTIETTIDKAVYDAMQEAEKNSAWKIDDGRGTIQNGSVIMDNQTGRVISFVGGRDYSENQNNHAFQTRRSPGSTIKPLIAYAPAIDVGLIGSDSMLSNNSRKYRDGDELRNYSGESSKGFKSAREALKVSDNVPVVELYQELLNHADPEAYFKKMNMVMDSKEFKYESIPVGGTDYGPTVFEQTNAFATLANKGQYSQGYAIEKITKNDGTVLYQHEVKPVQVYSPATASIMNNMMRDVVNYGTGFDAKNSLANLGSGAVGGDWVGKTGTSQEFKDYWFIASTPTITISSWMGYDDNTSLYADWDIRNKQLWADLTNAAYQANPDLFGVGQQFTLDPSVIQTTVSSFTGQLPDGTVDVQGKQRSIPGKSTLSLWAQNGPGNSTFRFGIGGTDGEYLDAWNDAAKKPAKKDDKKKDTADKDKDSDKEKNDKKKD</sequence>
<dbReference type="Gene3D" id="1.10.3810.10">
    <property type="entry name" value="Biosynthetic peptidoglycan transglycosylase-like"/>
    <property type="match status" value="1"/>
</dbReference>
<gene>
    <name evidence="20" type="ORF">G7081_06410</name>
</gene>
<keyword evidence="13" id="KW-0961">Cell wall biogenesis/degradation</keyword>
<evidence type="ECO:0000256" key="11">
    <source>
        <dbReference type="ARBA" id="ARBA00023136"/>
    </source>
</evidence>
<evidence type="ECO:0000256" key="13">
    <source>
        <dbReference type="ARBA" id="ARBA00023316"/>
    </source>
</evidence>
<evidence type="ECO:0000256" key="2">
    <source>
        <dbReference type="ARBA" id="ARBA00022645"/>
    </source>
</evidence>
<dbReference type="InterPro" id="IPR001264">
    <property type="entry name" value="Glyco_trans_51"/>
</dbReference>
<dbReference type="GO" id="GO:0009002">
    <property type="term" value="F:serine-type D-Ala-D-Ala carboxypeptidase activity"/>
    <property type="evidence" value="ECO:0007669"/>
    <property type="project" value="UniProtKB-EC"/>
</dbReference>
<dbReference type="GO" id="GO:0008658">
    <property type="term" value="F:penicillin binding"/>
    <property type="evidence" value="ECO:0007669"/>
    <property type="project" value="InterPro"/>
</dbReference>
<evidence type="ECO:0000313" key="21">
    <source>
        <dbReference type="Proteomes" id="UP000500890"/>
    </source>
</evidence>
<dbReference type="GO" id="GO:0030288">
    <property type="term" value="C:outer membrane-bounded periplasmic space"/>
    <property type="evidence" value="ECO:0007669"/>
    <property type="project" value="TreeGrafter"/>
</dbReference>
<dbReference type="Gene3D" id="3.40.50.12800">
    <property type="match status" value="1"/>
</dbReference>
<evidence type="ECO:0000256" key="1">
    <source>
        <dbReference type="ARBA" id="ARBA00022475"/>
    </source>
</evidence>
<dbReference type="Gene3D" id="3.40.710.10">
    <property type="entry name" value="DD-peptidase/beta-lactamase superfamily"/>
    <property type="match status" value="1"/>
</dbReference>
<dbReference type="KEGG" id="vah:G7081_06410"/>
<keyword evidence="10 17" id="KW-1133">Transmembrane helix</keyword>
<evidence type="ECO:0000256" key="10">
    <source>
        <dbReference type="ARBA" id="ARBA00022989"/>
    </source>
</evidence>
<dbReference type="InterPro" id="IPR023346">
    <property type="entry name" value="Lysozyme-like_dom_sf"/>
</dbReference>
<reference evidence="20 21" key="1">
    <citation type="submission" date="2020-03" db="EMBL/GenBank/DDBJ databases">
        <title>Vagococcus sp. nov., isolated from beetles.</title>
        <authorList>
            <person name="Hyun D.-W."/>
            <person name="Bae J.-W."/>
        </authorList>
    </citation>
    <scope>NUCLEOTIDE SEQUENCE [LARGE SCALE GENOMIC DNA]</scope>
    <source>
        <strain evidence="20 21">HDW17A</strain>
    </source>
</reference>
<protein>
    <submittedName>
        <fullName evidence="20">Penicillin-binding protein</fullName>
    </submittedName>
</protein>
<keyword evidence="6 17" id="KW-0812">Transmembrane</keyword>
<dbReference type="InterPro" id="IPR001460">
    <property type="entry name" value="PCN-bd_Tpept"/>
</dbReference>
<dbReference type="GO" id="GO:0071555">
    <property type="term" value="P:cell wall organization"/>
    <property type="evidence" value="ECO:0007669"/>
    <property type="project" value="UniProtKB-KW"/>
</dbReference>
<organism evidence="20 21">
    <name type="scientific">Vagococcus coleopterorum</name>
    <dbReference type="NCBI Taxonomy" id="2714946"/>
    <lineage>
        <taxon>Bacteria</taxon>
        <taxon>Bacillati</taxon>
        <taxon>Bacillota</taxon>
        <taxon>Bacilli</taxon>
        <taxon>Lactobacillales</taxon>
        <taxon>Enterococcaceae</taxon>
        <taxon>Vagococcus</taxon>
    </lineage>
</organism>
<evidence type="ECO:0000259" key="18">
    <source>
        <dbReference type="Pfam" id="PF00905"/>
    </source>
</evidence>
<accession>A0A6G8ANS6</accession>
<dbReference type="SUPFAM" id="SSF53955">
    <property type="entry name" value="Lysozyme-like"/>
    <property type="match status" value="1"/>
</dbReference>
<comment type="catalytic activity">
    <reaction evidence="15">
        <text>[GlcNAc-(1-&gt;4)-Mur2Ac(oyl-L-Ala-gamma-D-Glu-L-Lys-D-Ala-D-Ala)](n)-di-trans,octa-cis-undecaprenyl diphosphate + beta-D-GlcNAc-(1-&gt;4)-Mur2Ac(oyl-L-Ala-gamma-D-Glu-L-Lys-D-Ala-D-Ala)-di-trans,octa-cis-undecaprenyl diphosphate = [GlcNAc-(1-&gt;4)-Mur2Ac(oyl-L-Ala-gamma-D-Glu-L-Lys-D-Ala-D-Ala)](n+1)-di-trans,octa-cis-undecaprenyl diphosphate + di-trans,octa-cis-undecaprenyl diphosphate + H(+)</text>
        <dbReference type="Rhea" id="RHEA:23708"/>
        <dbReference type="Rhea" id="RHEA-COMP:9602"/>
        <dbReference type="Rhea" id="RHEA-COMP:9603"/>
        <dbReference type="ChEBI" id="CHEBI:15378"/>
        <dbReference type="ChEBI" id="CHEBI:58405"/>
        <dbReference type="ChEBI" id="CHEBI:60033"/>
        <dbReference type="ChEBI" id="CHEBI:78435"/>
        <dbReference type="EC" id="2.4.99.28"/>
    </reaction>
</comment>
<dbReference type="GO" id="GO:0006508">
    <property type="term" value="P:proteolysis"/>
    <property type="evidence" value="ECO:0007669"/>
    <property type="project" value="UniProtKB-KW"/>
</dbReference>
<keyword evidence="11 17" id="KW-0472">Membrane</keyword>
<evidence type="ECO:0000256" key="5">
    <source>
        <dbReference type="ARBA" id="ARBA00022679"/>
    </source>
</evidence>
<keyword evidence="7" id="KW-0378">Hydrolase</keyword>
<evidence type="ECO:0000259" key="19">
    <source>
        <dbReference type="Pfam" id="PF00912"/>
    </source>
</evidence>
<dbReference type="GO" id="GO:0008360">
    <property type="term" value="P:regulation of cell shape"/>
    <property type="evidence" value="ECO:0007669"/>
    <property type="project" value="UniProtKB-KW"/>
</dbReference>
<keyword evidence="1" id="KW-1003">Cell membrane</keyword>
<dbReference type="PANTHER" id="PTHR32282:SF32">
    <property type="entry name" value="PENICILLIN-BINDING PROTEIN 2A"/>
    <property type="match status" value="1"/>
</dbReference>
<feature type="domain" description="Glycosyl transferase family 51" evidence="19">
    <location>
        <begin position="97"/>
        <end position="273"/>
    </location>
</feature>
<evidence type="ECO:0000256" key="17">
    <source>
        <dbReference type="SAM" id="Phobius"/>
    </source>
</evidence>
<evidence type="ECO:0000313" key="20">
    <source>
        <dbReference type="EMBL" id="QIL46734.1"/>
    </source>
</evidence>
<dbReference type="Pfam" id="PF00905">
    <property type="entry name" value="Transpeptidase"/>
    <property type="match status" value="1"/>
</dbReference>
<dbReference type="EMBL" id="CP049886">
    <property type="protein sequence ID" value="QIL46734.1"/>
    <property type="molecule type" value="Genomic_DNA"/>
</dbReference>
<keyword evidence="4" id="KW-0328">Glycosyltransferase</keyword>
<evidence type="ECO:0000256" key="8">
    <source>
        <dbReference type="ARBA" id="ARBA00022960"/>
    </source>
</evidence>
<dbReference type="GO" id="GO:0009252">
    <property type="term" value="P:peptidoglycan biosynthetic process"/>
    <property type="evidence" value="ECO:0007669"/>
    <property type="project" value="UniProtKB-KW"/>
</dbReference>
<feature type="domain" description="Penicillin-binding protein transpeptidase" evidence="18">
    <location>
        <begin position="409"/>
        <end position="656"/>
    </location>
</feature>
<keyword evidence="9" id="KW-0573">Peptidoglycan synthesis</keyword>
<evidence type="ECO:0000256" key="14">
    <source>
        <dbReference type="ARBA" id="ARBA00034000"/>
    </source>
</evidence>
<dbReference type="RefSeq" id="WP_166008122.1">
    <property type="nucleotide sequence ID" value="NZ_CP049886.1"/>
</dbReference>
<comment type="catalytic activity">
    <reaction evidence="14">
        <text>Preferential cleavage: (Ac)2-L-Lys-D-Ala-|-D-Ala. Also transpeptidation of peptidyl-alanyl moieties that are N-acyl substituents of D-alanine.</text>
        <dbReference type="EC" id="3.4.16.4"/>
    </reaction>
</comment>
<keyword evidence="3" id="KW-0645">Protease</keyword>
<dbReference type="InterPro" id="IPR012338">
    <property type="entry name" value="Beta-lactam/transpept-like"/>
</dbReference>
<evidence type="ECO:0000256" key="4">
    <source>
        <dbReference type="ARBA" id="ARBA00022676"/>
    </source>
</evidence>
<keyword evidence="21" id="KW-1185">Reference proteome</keyword>
<keyword evidence="12" id="KW-0511">Multifunctional enzyme</keyword>
<evidence type="ECO:0000256" key="3">
    <source>
        <dbReference type="ARBA" id="ARBA00022670"/>
    </source>
</evidence>
<evidence type="ECO:0000256" key="12">
    <source>
        <dbReference type="ARBA" id="ARBA00023268"/>
    </source>
</evidence>
<evidence type="ECO:0000256" key="9">
    <source>
        <dbReference type="ARBA" id="ARBA00022984"/>
    </source>
</evidence>
<dbReference type="PANTHER" id="PTHR32282">
    <property type="entry name" value="BINDING PROTEIN TRANSPEPTIDASE, PUTATIVE-RELATED"/>
    <property type="match status" value="1"/>
</dbReference>